<comment type="caution">
    <text evidence="1">The sequence shown here is derived from an EMBL/GenBank/DDBJ whole genome shotgun (WGS) entry which is preliminary data.</text>
</comment>
<evidence type="ECO:0000313" key="2">
    <source>
        <dbReference type="Proteomes" id="UP000760545"/>
    </source>
</evidence>
<dbReference type="Proteomes" id="UP000760545">
    <property type="component" value="Unassembled WGS sequence"/>
</dbReference>
<reference evidence="1 2" key="1">
    <citation type="submission" date="2020-03" db="EMBL/GenBank/DDBJ databases">
        <title>Tamlana sp. nov, isolated from XXX.</title>
        <authorList>
            <person name="Cao W.R."/>
        </authorList>
    </citation>
    <scope>NUCLEOTIDE SEQUENCE [LARGE SCALE GENOMIC DNA]</scope>
    <source>
        <strain evidence="1 2">HST1-43</strain>
    </source>
</reference>
<protein>
    <submittedName>
        <fullName evidence="1">Uncharacterized protein</fullName>
    </submittedName>
</protein>
<organism evidence="1 2">
    <name type="scientific">Tamlana crocina</name>
    <dbReference type="NCBI Taxonomy" id="393006"/>
    <lineage>
        <taxon>Bacteria</taxon>
        <taxon>Pseudomonadati</taxon>
        <taxon>Bacteroidota</taxon>
        <taxon>Flavobacteriia</taxon>
        <taxon>Flavobacteriales</taxon>
        <taxon>Flavobacteriaceae</taxon>
        <taxon>Tamlana</taxon>
    </lineage>
</organism>
<keyword evidence="2" id="KW-1185">Reference proteome</keyword>
<proteinExistence type="predicted"/>
<dbReference type="EMBL" id="JAAVJS010000011">
    <property type="protein sequence ID" value="NJX15746.1"/>
    <property type="molecule type" value="Genomic_DNA"/>
</dbReference>
<gene>
    <name evidence="1" type="ORF">HC176_09615</name>
</gene>
<name>A0ABX1DBK4_9FLAO</name>
<accession>A0ABX1DBK4</accession>
<sequence length="47" mass="5356">MHFVFSSVDVLDEMRKLLFLIGKTVFLNGLSVKKVIVLINENTGLYN</sequence>
<evidence type="ECO:0000313" key="1">
    <source>
        <dbReference type="EMBL" id="NJX15746.1"/>
    </source>
</evidence>